<keyword evidence="3" id="KW-0133">Cell shape</keyword>
<dbReference type="InterPro" id="IPR050644">
    <property type="entry name" value="PG_Glycine_Bridge_Synth"/>
</dbReference>
<dbReference type="InterPro" id="IPR003447">
    <property type="entry name" value="FEMABX"/>
</dbReference>
<dbReference type="Gene3D" id="3.40.630.30">
    <property type="match status" value="2"/>
</dbReference>
<comment type="similarity">
    <text evidence="1">Belongs to the FemABX family.</text>
</comment>
<evidence type="ECO:0000256" key="3">
    <source>
        <dbReference type="ARBA" id="ARBA00022960"/>
    </source>
</evidence>
<dbReference type="Proteomes" id="UP001138780">
    <property type="component" value="Unassembled WGS sequence"/>
</dbReference>
<dbReference type="AlphaFoldDB" id="A0A9X0WMW2"/>
<dbReference type="RefSeq" id="WP_200772659.1">
    <property type="nucleotide sequence ID" value="NZ_CP072329.1"/>
</dbReference>
<dbReference type="SUPFAM" id="SSF55729">
    <property type="entry name" value="Acyl-CoA N-acyltransferases (Nat)"/>
    <property type="match status" value="2"/>
</dbReference>
<keyword evidence="7" id="KW-0175">Coiled coil</keyword>
<dbReference type="GO" id="GO:0071555">
    <property type="term" value="P:cell wall organization"/>
    <property type="evidence" value="ECO:0007669"/>
    <property type="project" value="UniProtKB-KW"/>
</dbReference>
<dbReference type="InterPro" id="IPR016181">
    <property type="entry name" value="Acyl_CoA_acyltransferase"/>
</dbReference>
<keyword evidence="4" id="KW-0573">Peptidoglycan synthesis</keyword>
<evidence type="ECO:0000256" key="2">
    <source>
        <dbReference type="ARBA" id="ARBA00022679"/>
    </source>
</evidence>
<dbReference type="PANTHER" id="PTHR36174">
    <property type="entry name" value="LIPID II:GLYCINE GLYCYLTRANSFERASE"/>
    <property type="match status" value="1"/>
</dbReference>
<dbReference type="GO" id="GO:0016755">
    <property type="term" value="F:aminoacyltransferase activity"/>
    <property type="evidence" value="ECO:0007669"/>
    <property type="project" value="InterPro"/>
</dbReference>
<dbReference type="GO" id="GO:0008360">
    <property type="term" value="P:regulation of cell shape"/>
    <property type="evidence" value="ECO:0007669"/>
    <property type="project" value="UniProtKB-KW"/>
</dbReference>
<evidence type="ECO:0000313" key="10">
    <source>
        <dbReference type="Proteomes" id="UP000676511"/>
    </source>
</evidence>
<dbReference type="Proteomes" id="UP000676511">
    <property type="component" value="Chromosome"/>
</dbReference>
<dbReference type="PANTHER" id="PTHR36174:SF1">
    <property type="entry name" value="LIPID II:GLYCINE GLYCYLTRANSFERASE"/>
    <property type="match status" value="1"/>
</dbReference>
<dbReference type="Gene3D" id="1.20.58.90">
    <property type="match status" value="1"/>
</dbReference>
<dbReference type="EMBL" id="MRXX01000006">
    <property type="protein sequence ID" value="MBK4779636.1"/>
    <property type="molecule type" value="Genomic_DNA"/>
</dbReference>
<reference evidence="9 10" key="2">
    <citation type="submission" date="2021-03" db="EMBL/GenBank/DDBJ databases">
        <title>Human Oral Microbial Genomes.</title>
        <authorList>
            <person name="Johnston C.D."/>
            <person name="Chen T."/>
            <person name="Dewhirst F.E."/>
        </authorList>
    </citation>
    <scope>NUCLEOTIDE SEQUENCE [LARGE SCALE GENOMIC DNA]</scope>
    <source>
        <strain evidence="9 10">CCUG 66490</strain>
    </source>
</reference>
<evidence type="ECO:0000256" key="4">
    <source>
        <dbReference type="ARBA" id="ARBA00022984"/>
    </source>
</evidence>
<name>A0A9X0WMW2_9STRE</name>
<keyword evidence="5" id="KW-0012">Acyltransferase</keyword>
<keyword evidence="2" id="KW-0808">Transferase</keyword>
<dbReference type="EMBL" id="CP072329">
    <property type="protein sequence ID" value="QUB38372.1"/>
    <property type="molecule type" value="Genomic_DNA"/>
</dbReference>
<keyword evidence="10" id="KW-1185">Reference proteome</keyword>
<evidence type="ECO:0000313" key="8">
    <source>
        <dbReference type="EMBL" id="MBK4779636.1"/>
    </source>
</evidence>
<keyword evidence="6" id="KW-0961">Cell wall biogenesis/degradation</keyword>
<dbReference type="GO" id="GO:0009252">
    <property type="term" value="P:peptidoglycan biosynthetic process"/>
    <property type="evidence" value="ECO:0007669"/>
    <property type="project" value="UniProtKB-KW"/>
</dbReference>
<proteinExistence type="inferred from homology"/>
<evidence type="ECO:0000256" key="7">
    <source>
        <dbReference type="SAM" id="Coils"/>
    </source>
</evidence>
<sequence>MYHYQLGISASEHDHFVIQSDQTNLLQSSAWAKIKDNWGNERVGFYQEDQLVGVASILIQPLPLGFSMLYIPRGPIMDYQNQDLVTFVIRSLKKIAKQHKALFVKFDPSLFLSNQMIGQEKTEASDVEAVITALTKQGVEWTGPTKDMAENIQPRFQANIHKEFFTEQNLSKSTRQAIRTARNKRIQVQFGGTELLDDFASLMKKTEARKSIHLRGRDYYEKLLTTYQGQSYITLSTLDLEARKTSLVQDLEKNQAEAEKFTEKTKPGKIENNQKEKERLEEELQFLEEHLQAGLRTVPLSGTLTLEFGGTSENVYAGMDEEFRRYQPAILTWYETAQHAFDRGASWQNMGGIENSLDGGLYHFKSKFNPIIEEFVGEFNLPTNFLYPLVNKAYKIRKKLRSK</sequence>
<gene>
    <name evidence="8" type="ORF">BTU61_05390</name>
    <name evidence="9" type="ORF">J4854_07435</name>
</gene>
<evidence type="ECO:0000313" key="9">
    <source>
        <dbReference type="EMBL" id="QUB38372.1"/>
    </source>
</evidence>
<organism evidence="8 11">
    <name type="scientific">Streptococcus lactarius</name>
    <dbReference type="NCBI Taxonomy" id="684066"/>
    <lineage>
        <taxon>Bacteria</taxon>
        <taxon>Bacillati</taxon>
        <taxon>Bacillota</taxon>
        <taxon>Bacilli</taxon>
        <taxon>Lactobacillales</taxon>
        <taxon>Streptococcaceae</taxon>
        <taxon>Streptococcus</taxon>
    </lineage>
</organism>
<dbReference type="Pfam" id="PF02388">
    <property type="entry name" value="FemAB"/>
    <property type="match status" value="1"/>
</dbReference>
<evidence type="ECO:0000256" key="5">
    <source>
        <dbReference type="ARBA" id="ARBA00023315"/>
    </source>
</evidence>
<evidence type="ECO:0000313" key="11">
    <source>
        <dbReference type="Proteomes" id="UP001138780"/>
    </source>
</evidence>
<evidence type="ECO:0000256" key="1">
    <source>
        <dbReference type="ARBA" id="ARBA00009943"/>
    </source>
</evidence>
<evidence type="ECO:0000256" key="6">
    <source>
        <dbReference type="ARBA" id="ARBA00023316"/>
    </source>
</evidence>
<feature type="coiled-coil region" evidence="7">
    <location>
        <begin position="270"/>
        <end position="297"/>
    </location>
</feature>
<protein>
    <submittedName>
        <fullName evidence="9">Aminoacyltransferase</fullName>
    </submittedName>
    <submittedName>
        <fullName evidence="8">UDP-N-acetylmuramoylpentapeptide-lysine N(6)-alanyltransferase</fullName>
    </submittedName>
</protein>
<dbReference type="PROSITE" id="PS51191">
    <property type="entry name" value="FEMABX"/>
    <property type="match status" value="1"/>
</dbReference>
<reference evidence="8" key="1">
    <citation type="submission" date="2016-12" db="EMBL/GenBank/DDBJ databases">
        <title>Draft genome of Streptococcus lactarius CCUG 66490T type strain.</title>
        <authorList>
            <person name="Salva-Serra F."/>
            <person name="Engstrom-Jakobsson H."/>
            <person name="Thorell K."/>
            <person name="Gomila M."/>
            <person name="Gonzales-Siles L."/>
            <person name="Busquets A."/>
            <person name="Jaen-Luchoro D."/>
            <person name="Karlsson R."/>
            <person name="Kristiansson E."/>
            <person name="Moore E."/>
        </authorList>
    </citation>
    <scope>NUCLEOTIDE SEQUENCE</scope>
    <source>
        <strain evidence="8">CCUG 66490</strain>
    </source>
</reference>
<accession>A0A9X0WMW2</accession>